<keyword evidence="2" id="KW-0472">Membrane</keyword>
<comment type="caution">
    <text evidence="3">The sequence shown here is derived from an EMBL/GenBank/DDBJ whole genome shotgun (WGS) entry which is preliminary data.</text>
</comment>
<dbReference type="Pfam" id="PF07344">
    <property type="entry name" value="Amastin"/>
    <property type="match status" value="1"/>
</dbReference>
<sequence length="227" mass="25277">MHPEEEQKQPSQQHADSQEPLHNDGVGSHNEGMSAGSVAEIYRESFRFRQEPHKHKNSRKQMLRILFCVLCFCSFVLSVVATPLDIFRDRSSSLCLTMWGGRATCSTNEYKPIDWGCSDRRSHINASRAFSILSILLSCIACILGVLLVFEIFLFRRIVPAVISLGASITLVLTWGCIAGVYNEMLCETEISPGTSLKGTYKYGAGFGIFVAAFCLQFVATIVEYFA</sequence>
<evidence type="ECO:0000313" key="4">
    <source>
        <dbReference type="Proteomes" id="UP000192257"/>
    </source>
</evidence>
<dbReference type="PANTHER" id="PTHR33297">
    <property type="entry name" value="AMASTIN-LIKE SURFACE PROTEIN-LIKE PROTEIN-RELATED"/>
    <property type="match status" value="1"/>
</dbReference>
<accession>A0A1X0NUH1</accession>
<name>A0A1X0NUH1_9TRYP</name>
<evidence type="ECO:0000313" key="3">
    <source>
        <dbReference type="EMBL" id="ORC87750.1"/>
    </source>
</evidence>
<reference evidence="3 4" key="1">
    <citation type="submission" date="2017-03" db="EMBL/GenBank/DDBJ databases">
        <title>An alternative strategy for trypanosome survival in the mammalian bloodstream revealed through genome and transcriptome analysis of the ubiquitous bovine parasite Trypanosoma (Megatrypanum) theileri.</title>
        <authorList>
            <person name="Kelly S."/>
            <person name="Ivens A."/>
            <person name="Mott A."/>
            <person name="O'Neill E."/>
            <person name="Emms D."/>
            <person name="Macleod O."/>
            <person name="Voorheis P."/>
            <person name="Matthews J."/>
            <person name="Matthews K."/>
            <person name="Carrington M."/>
        </authorList>
    </citation>
    <scope>NUCLEOTIDE SEQUENCE [LARGE SCALE GENOMIC DNA]</scope>
    <source>
        <strain evidence="3">Edinburgh</strain>
    </source>
</reference>
<dbReference type="EMBL" id="NBCO01000020">
    <property type="protein sequence ID" value="ORC87750.1"/>
    <property type="molecule type" value="Genomic_DNA"/>
</dbReference>
<proteinExistence type="predicted"/>
<dbReference type="GeneID" id="39986624"/>
<feature type="transmembrane region" description="Helical" evidence="2">
    <location>
        <begin position="63"/>
        <end position="84"/>
    </location>
</feature>
<dbReference type="InterPro" id="IPR009944">
    <property type="entry name" value="Amastin"/>
</dbReference>
<dbReference type="STRING" id="67003.A0A1X0NUH1"/>
<feature type="transmembrane region" description="Helical" evidence="2">
    <location>
        <begin position="203"/>
        <end position="226"/>
    </location>
</feature>
<gene>
    <name evidence="3" type="ORF">TM35_000201590</name>
</gene>
<dbReference type="Gene3D" id="1.20.140.150">
    <property type="match status" value="1"/>
</dbReference>
<dbReference type="PANTHER" id="PTHR33297:SF4">
    <property type="entry name" value="AMASTIN"/>
    <property type="match status" value="1"/>
</dbReference>
<keyword evidence="2" id="KW-1133">Transmembrane helix</keyword>
<dbReference type="OrthoDB" id="244479at2759"/>
<protein>
    <submittedName>
        <fullName evidence="3">Amastin-like surface protein-like protein</fullName>
    </submittedName>
</protein>
<evidence type="ECO:0000256" key="1">
    <source>
        <dbReference type="SAM" id="MobiDB-lite"/>
    </source>
</evidence>
<dbReference type="Proteomes" id="UP000192257">
    <property type="component" value="Unassembled WGS sequence"/>
</dbReference>
<dbReference type="AlphaFoldDB" id="A0A1X0NUH1"/>
<organism evidence="3 4">
    <name type="scientific">Trypanosoma theileri</name>
    <dbReference type="NCBI Taxonomy" id="67003"/>
    <lineage>
        <taxon>Eukaryota</taxon>
        <taxon>Discoba</taxon>
        <taxon>Euglenozoa</taxon>
        <taxon>Kinetoplastea</taxon>
        <taxon>Metakinetoplastina</taxon>
        <taxon>Trypanosomatida</taxon>
        <taxon>Trypanosomatidae</taxon>
        <taxon>Trypanosoma</taxon>
    </lineage>
</organism>
<feature type="transmembrane region" description="Helical" evidence="2">
    <location>
        <begin position="129"/>
        <end position="150"/>
    </location>
</feature>
<feature type="region of interest" description="Disordered" evidence="1">
    <location>
        <begin position="1"/>
        <end position="30"/>
    </location>
</feature>
<dbReference type="RefSeq" id="XP_028881816.1">
    <property type="nucleotide sequence ID" value="XM_029026844.1"/>
</dbReference>
<keyword evidence="2" id="KW-0812">Transmembrane</keyword>
<evidence type="ECO:0000256" key="2">
    <source>
        <dbReference type="SAM" id="Phobius"/>
    </source>
</evidence>
<feature type="transmembrane region" description="Helical" evidence="2">
    <location>
        <begin position="162"/>
        <end position="183"/>
    </location>
</feature>
<keyword evidence="4" id="KW-1185">Reference proteome</keyword>
<dbReference type="VEuPathDB" id="TriTrypDB:TM35_000201590"/>